<reference evidence="2" key="2">
    <citation type="submission" date="2021-09" db="EMBL/GenBank/DDBJ databases">
        <authorList>
            <person name="Gilroy R."/>
        </authorList>
    </citation>
    <scope>NUCLEOTIDE SEQUENCE</scope>
    <source>
        <strain evidence="2">ChiBcec21-2208</strain>
    </source>
</reference>
<dbReference type="InterPro" id="IPR047691">
    <property type="entry name" value="PelF-like"/>
</dbReference>
<dbReference type="AlphaFoldDB" id="A0A921IL51"/>
<evidence type="ECO:0000313" key="2">
    <source>
        <dbReference type="EMBL" id="HJG28728.1"/>
    </source>
</evidence>
<dbReference type="Pfam" id="PF11997">
    <property type="entry name" value="DUF3492"/>
    <property type="match status" value="1"/>
</dbReference>
<dbReference type="PANTHER" id="PTHR12526:SF608">
    <property type="entry name" value="PELF"/>
    <property type="match status" value="1"/>
</dbReference>
<comment type="caution">
    <text evidence="2">The sequence shown here is derived from an EMBL/GenBank/DDBJ whole genome shotgun (WGS) entry which is preliminary data.</text>
</comment>
<dbReference type="Proteomes" id="UP000782880">
    <property type="component" value="Unassembled WGS sequence"/>
</dbReference>
<sequence>MKICLIVEGCYPYVVGGVSAWVQMLMQRMPEHQFVIVSIGAESRQRGQFRYPIPANVTEVREYFLDEPMVPDAAPSAERPLTDAQRRALLDLVRGTAPDWSQLFELFGGKNPLPVQQFLMSEEFLSLVQGLAEGPGRNTPFKDLFWALRSMLLPALELLRCPVPEADLYHTVATGYAGLLGAKFSYFAQKPYLVTEHGIYTREREEEILKADWVPGYFKPTWIGYFRALSQAAYRQAGTIVSLFQGARELQIGLGAEERKCQVIPNGIDVGRFAAMPPLDPAPHPLHIGAVLRIVPIKDVKTMIYSFHRIKAARPDATLDLIGPCDEDPDYYEECKALIRRLDCPDIRFVGRADVTDWLPKLDLVLLTSISEGQPFVLLEAMAARRPVVATNVGACREIIEGAGDGLGPAGRVVPVMSPAAIADGILEISRSPAQLRALAENGYRRVVRFYQDKDFLAAYRSLYREAVQNTQQEVNCPWRASALN</sequence>
<reference evidence="2" key="1">
    <citation type="journal article" date="2021" name="PeerJ">
        <title>Extensive microbial diversity within the chicken gut microbiome revealed by metagenomics and culture.</title>
        <authorList>
            <person name="Gilroy R."/>
            <person name="Ravi A."/>
            <person name="Getino M."/>
            <person name="Pursley I."/>
            <person name="Horton D.L."/>
            <person name="Alikhan N.F."/>
            <person name="Baker D."/>
            <person name="Gharbi K."/>
            <person name="Hall N."/>
            <person name="Watson M."/>
            <person name="Adriaenssens E.M."/>
            <person name="Foster-Nyarko E."/>
            <person name="Jarju S."/>
            <person name="Secka A."/>
            <person name="Antonio M."/>
            <person name="Oren A."/>
            <person name="Chaudhuri R.R."/>
            <person name="La Ragione R."/>
            <person name="Hildebrand F."/>
            <person name="Pallen M.J."/>
        </authorList>
    </citation>
    <scope>NUCLEOTIDE SEQUENCE</scope>
    <source>
        <strain evidence="2">ChiBcec21-2208</strain>
    </source>
</reference>
<dbReference type="Pfam" id="PF13692">
    <property type="entry name" value="Glyco_trans_1_4"/>
    <property type="match status" value="1"/>
</dbReference>
<organism evidence="2 3">
    <name type="scientific">Subdoligranulum variabile</name>
    <dbReference type="NCBI Taxonomy" id="214851"/>
    <lineage>
        <taxon>Bacteria</taxon>
        <taxon>Bacillati</taxon>
        <taxon>Bacillota</taxon>
        <taxon>Clostridia</taxon>
        <taxon>Eubacteriales</taxon>
        <taxon>Oscillospiraceae</taxon>
        <taxon>Subdoligranulum</taxon>
    </lineage>
</organism>
<dbReference type="EMBL" id="DYVE01000228">
    <property type="protein sequence ID" value="HJG28728.1"/>
    <property type="molecule type" value="Genomic_DNA"/>
</dbReference>
<dbReference type="InterPro" id="IPR022622">
    <property type="entry name" value="DUF3492"/>
</dbReference>
<proteinExistence type="predicted"/>
<feature type="domain" description="DUF3492" evidence="1">
    <location>
        <begin position="1"/>
        <end position="258"/>
    </location>
</feature>
<dbReference type="NCBIfam" id="NF038011">
    <property type="entry name" value="PelF"/>
    <property type="match status" value="1"/>
</dbReference>
<protein>
    <submittedName>
        <fullName evidence="2">GT4 family glycosyltransferase PelF</fullName>
    </submittedName>
</protein>
<dbReference type="PANTHER" id="PTHR12526">
    <property type="entry name" value="GLYCOSYLTRANSFERASE"/>
    <property type="match status" value="1"/>
</dbReference>
<evidence type="ECO:0000313" key="3">
    <source>
        <dbReference type="Proteomes" id="UP000782880"/>
    </source>
</evidence>
<evidence type="ECO:0000259" key="1">
    <source>
        <dbReference type="Pfam" id="PF11997"/>
    </source>
</evidence>
<gene>
    <name evidence="2" type="primary">pelF</name>
    <name evidence="2" type="ORF">K8V20_08835</name>
</gene>
<dbReference type="Gene3D" id="3.40.50.2000">
    <property type="entry name" value="Glycogen Phosphorylase B"/>
    <property type="match status" value="2"/>
</dbReference>
<dbReference type="SUPFAM" id="SSF53756">
    <property type="entry name" value="UDP-Glycosyltransferase/glycogen phosphorylase"/>
    <property type="match status" value="1"/>
</dbReference>
<accession>A0A921IL51</accession>
<name>A0A921IL51_9FIRM</name>